<feature type="region of interest" description="Disordered" evidence="1">
    <location>
        <begin position="1"/>
        <end position="27"/>
    </location>
</feature>
<evidence type="ECO:0000313" key="2">
    <source>
        <dbReference type="EMBL" id="PNX69938.1"/>
    </source>
</evidence>
<name>A0A2K3KUG8_TRIPR</name>
<evidence type="ECO:0000256" key="1">
    <source>
        <dbReference type="SAM" id="MobiDB-lite"/>
    </source>
</evidence>
<protein>
    <submittedName>
        <fullName evidence="2">Uncharacterized protein</fullName>
    </submittedName>
</protein>
<sequence length="27" mass="3240">MNTKGVNQALARRKKRINQNGDREERR</sequence>
<reference evidence="2 3" key="2">
    <citation type="journal article" date="2017" name="Front. Plant Sci.">
        <title>Gene Classification and Mining of Molecular Markers Useful in Red Clover (Trifolium pratense) Breeding.</title>
        <authorList>
            <person name="Istvanek J."/>
            <person name="Dluhosova J."/>
            <person name="Dluhos P."/>
            <person name="Patkova L."/>
            <person name="Nedelnik J."/>
            <person name="Repkova J."/>
        </authorList>
    </citation>
    <scope>NUCLEOTIDE SEQUENCE [LARGE SCALE GENOMIC DNA]</scope>
    <source>
        <strain evidence="3">cv. Tatra</strain>
        <tissue evidence="2">Young leaves</tissue>
    </source>
</reference>
<reference evidence="2 3" key="1">
    <citation type="journal article" date="2014" name="Am. J. Bot.">
        <title>Genome assembly and annotation for red clover (Trifolium pratense; Fabaceae).</title>
        <authorList>
            <person name="Istvanek J."/>
            <person name="Jaros M."/>
            <person name="Krenek A."/>
            <person name="Repkova J."/>
        </authorList>
    </citation>
    <scope>NUCLEOTIDE SEQUENCE [LARGE SCALE GENOMIC DNA]</scope>
    <source>
        <strain evidence="3">cv. Tatra</strain>
        <tissue evidence="2">Young leaves</tissue>
    </source>
</reference>
<dbReference type="EMBL" id="ASHM01260720">
    <property type="protein sequence ID" value="PNX69938.1"/>
    <property type="molecule type" value="Genomic_DNA"/>
</dbReference>
<organism evidence="2 3">
    <name type="scientific">Trifolium pratense</name>
    <name type="common">Red clover</name>
    <dbReference type="NCBI Taxonomy" id="57577"/>
    <lineage>
        <taxon>Eukaryota</taxon>
        <taxon>Viridiplantae</taxon>
        <taxon>Streptophyta</taxon>
        <taxon>Embryophyta</taxon>
        <taxon>Tracheophyta</taxon>
        <taxon>Spermatophyta</taxon>
        <taxon>Magnoliopsida</taxon>
        <taxon>eudicotyledons</taxon>
        <taxon>Gunneridae</taxon>
        <taxon>Pentapetalae</taxon>
        <taxon>rosids</taxon>
        <taxon>fabids</taxon>
        <taxon>Fabales</taxon>
        <taxon>Fabaceae</taxon>
        <taxon>Papilionoideae</taxon>
        <taxon>50 kb inversion clade</taxon>
        <taxon>NPAAA clade</taxon>
        <taxon>Hologalegina</taxon>
        <taxon>IRL clade</taxon>
        <taxon>Trifolieae</taxon>
        <taxon>Trifolium</taxon>
    </lineage>
</organism>
<accession>A0A2K3KUG8</accession>
<proteinExistence type="predicted"/>
<evidence type="ECO:0000313" key="3">
    <source>
        <dbReference type="Proteomes" id="UP000236291"/>
    </source>
</evidence>
<dbReference type="Proteomes" id="UP000236291">
    <property type="component" value="Unassembled WGS sequence"/>
</dbReference>
<gene>
    <name evidence="2" type="ORF">L195_g064659</name>
</gene>
<dbReference type="AlphaFoldDB" id="A0A2K3KUG8"/>
<comment type="caution">
    <text evidence="2">The sequence shown here is derived from an EMBL/GenBank/DDBJ whole genome shotgun (WGS) entry which is preliminary data.</text>
</comment>
<feature type="non-terminal residue" evidence="2">
    <location>
        <position position="27"/>
    </location>
</feature>